<reference evidence="1" key="1">
    <citation type="submission" date="2021-01" db="EMBL/GenBank/DDBJ databases">
        <authorList>
            <consortium name="Genoscope - CEA"/>
            <person name="William W."/>
        </authorList>
    </citation>
    <scope>NUCLEOTIDE SEQUENCE</scope>
</reference>
<organism evidence="1 2">
    <name type="scientific">Paramecium pentaurelia</name>
    <dbReference type="NCBI Taxonomy" id="43138"/>
    <lineage>
        <taxon>Eukaryota</taxon>
        <taxon>Sar</taxon>
        <taxon>Alveolata</taxon>
        <taxon>Ciliophora</taxon>
        <taxon>Intramacronucleata</taxon>
        <taxon>Oligohymenophorea</taxon>
        <taxon>Peniculida</taxon>
        <taxon>Parameciidae</taxon>
        <taxon>Paramecium</taxon>
    </lineage>
</organism>
<gene>
    <name evidence="1" type="ORF">PPENT_87.1.T1140062</name>
</gene>
<keyword evidence="2" id="KW-1185">Reference proteome</keyword>
<protein>
    <submittedName>
        <fullName evidence="1">Uncharacterized protein</fullName>
    </submittedName>
</protein>
<dbReference type="EMBL" id="CAJJDO010000114">
    <property type="protein sequence ID" value="CAD8196999.1"/>
    <property type="molecule type" value="Genomic_DNA"/>
</dbReference>
<sequence>MQYDRSLLTVDIQGAQPKSRNAYMNRLLPHQFRYEEQIRITNLGEEDTNMISITFATFVFLKEKSTLKKPIRNTSQFQKERSNNIELQRIIMINLRQIDADRLLCTNDIDGAVPGSLQSQAVRNHDVAQKLRIQRDEQRAQKKKALYQSQIEQSYEVQEEASPLPQRNKSFSVQISPVQQTEAKAQPYEYMNKPLKLPPISDRVTTFTNPTSSKLQLRQNPKIYLSQEQDKTLKLIQKQPALRLFV</sequence>
<dbReference type="OrthoDB" id="304138at2759"/>
<proteinExistence type="predicted"/>
<accession>A0A8S1X7P6</accession>
<evidence type="ECO:0000313" key="2">
    <source>
        <dbReference type="Proteomes" id="UP000689195"/>
    </source>
</evidence>
<evidence type="ECO:0000313" key="1">
    <source>
        <dbReference type="EMBL" id="CAD8196999.1"/>
    </source>
</evidence>
<comment type="caution">
    <text evidence="1">The sequence shown here is derived from an EMBL/GenBank/DDBJ whole genome shotgun (WGS) entry which is preliminary data.</text>
</comment>
<name>A0A8S1X7P6_9CILI</name>
<dbReference type="AlphaFoldDB" id="A0A8S1X7P6"/>
<dbReference type="Proteomes" id="UP000689195">
    <property type="component" value="Unassembled WGS sequence"/>
</dbReference>